<proteinExistence type="predicted"/>
<dbReference type="RefSeq" id="WP_203776682.1">
    <property type="nucleotide sequence ID" value="NZ_BAAAYJ010000046.1"/>
</dbReference>
<dbReference type="EMBL" id="BOMQ01000095">
    <property type="protein sequence ID" value="GIE54142.1"/>
    <property type="molecule type" value="Genomic_DNA"/>
</dbReference>
<dbReference type="AlphaFoldDB" id="A0A919MRE6"/>
<gene>
    <name evidence="2" type="ORF">Ani05nite_76760</name>
</gene>
<reference evidence="2" key="1">
    <citation type="submission" date="2021-01" db="EMBL/GenBank/DDBJ databases">
        <title>Whole genome shotgun sequence of Actinoplanes nipponensis NBRC 14063.</title>
        <authorList>
            <person name="Komaki H."/>
            <person name="Tamura T."/>
        </authorList>
    </citation>
    <scope>NUCLEOTIDE SEQUENCE</scope>
    <source>
        <strain evidence="2">NBRC 14063</strain>
    </source>
</reference>
<sequence>MAPVRLRRGGVPRQRRERGLEVAVDTLTVAVWTLIAVRLALLVLPLLRRPPAAPRPVAGVGPPARVDPCPRVDPCLGEVQALPPRPAPDPEAVLYARLLAGAVSRERYRAEMAVLAARDQREHPVEPPRA</sequence>
<dbReference type="Proteomes" id="UP000647172">
    <property type="component" value="Unassembled WGS sequence"/>
</dbReference>
<keyword evidence="1" id="KW-0472">Membrane</keyword>
<evidence type="ECO:0000256" key="1">
    <source>
        <dbReference type="SAM" id="Phobius"/>
    </source>
</evidence>
<evidence type="ECO:0000313" key="3">
    <source>
        <dbReference type="Proteomes" id="UP000647172"/>
    </source>
</evidence>
<keyword evidence="1" id="KW-0812">Transmembrane</keyword>
<accession>A0A919MRE6</accession>
<organism evidence="2 3">
    <name type="scientific">Actinoplanes nipponensis</name>
    <dbReference type="NCBI Taxonomy" id="135950"/>
    <lineage>
        <taxon>Bacteria</taxon>
        <taxon>Bacillati</taxon>
        <taxon>Actinomycetota</taxon>
        <taxon>Actinomycetes</taxon>
        <taxon>Micromonosporales</taxon>
        <taxon>Micromonosporaceae</taxon>
        <taxon>Actinoplanes</taxon>
    </lineage>
</organism>
<comment type="caution">
    <text evidence="2">The sequence shown here is derived from an EMBL/GenBank/DDBJ whole genome shotgun (WGS) entry which is preliminary data.</text>
</comment>
<feature type="transmembrane region" description="Helical" evidence="1">
    <location>
        <begin position="20"/>
        <end position="47"/>
    </location>
</feature>
<protein>
    <submittedName>
        <fullName evidence="2">Uncharacterized protein</fullName>
    </submittedName>
</protein>
<evidence type="ECO:0000313" key="2">
    <source>
        <dbReference type="EMBL" id="GIE54142.1"/>
    </source>
</evidence>
<keyword evidence="1" id="KW-1133">Transmembrane helix</keyword>
<keyword evidence="3" id="KW-1185">Reference proteome</keyword>
<name>A0A919MRE6_9ACTN</name>